<dbReference type="CTD" id="389084"/>
<dbReference type="GO" id="GO:0051216">
    <property type="term" value="P:cartilage development"/>
    <property type="evidence" value="ECO:0007669"/>
    <property type="project" value="InterPro"/>
</dbReference>
<dbReference type="OrthoDB" id="8941387at2759"/>
<sequence>MAFYRSFSTQSGFLFLTVFVLCVAFVLTETVVKASPTLHSDNQGTQSGDDGTDAGQVTTKETIHELTQPTITIDYIDNLDTTTMEEEGVLGPGAITAIVIAVFLGASVLLALIVITLRKFTAT</sequence>
<dbReference type="PANTHER" id="PTHR28453:SF1">
    <property type="entry name" value="PROTEIN SNORC"/>
    <property type="match status" value="1"/>
</dbReference>
<accession>A0A2D0T6L2</accession>
<dbReference type="AlphaFoldDB" id="A0A2D0T6L2"/>
<evidence type="ECO:0000256" key="1">
    <source>
        <dbReference type="SAM" id="Phobius"/>
    </source>
</evidence>
<dbReference type="InterPro" id="IPR031500">
    <property type="entry name" value="SNORC"/>
</dbReference>
<keyword evidence="1" id="KW-0472">Membrane</keyword>
<feature type="transmembrane region" description="Helical" evidence="1">
    <location>
        <begin position="94"/>
        <end position="117"/>
    </location>
</feature>
<dbReference type="PANTHER" id="PTHR28453">
    <property type="entry name" value="PROTEIN SNORC"/>
    <property type="match status" value="1"/>
</dbReference>
<dbReference type="Pfam" id="PF15756">
    <property type="entry name" value="DUF4690"/>
    <property type="match status" value="1"/>
</dbReference>
<dbReference type="RefSeq" id="XP_017350534.1">
    <property type="nucleotide sequence ID" value="XM_017495045.3"/>
</dbReference>
<reference evidence="3" key="1">
    <citation type="journal article" date="2016" name="Nat. Commun.">
        <title>The channel catfish genome sequence provides insights into the evolution of scale formation in teleosts.</title>
        <authorList>
            <person name="Liu Z."/>
            <person name="Liu S."/>
            <person name="Yao J."/>
            <person name="Bao L."/>
            <person name="Zhang J."/>
            <person name="Li Y."/>
            <person name="Jiang C."/>
            <person name="Sun L."/>
            <person name="Wang R."/>
            <person name="Zhang Y."/>
            <person name="Zhou T."/>
            <person name="Zeng Q."/>
            <person name="Fu Q."/>
            <person name="Gao S."/>
            <person name="Li N."/>
            <person name="Koren S."/>
            <person name="Jiang Y."/>
            <person name="Zimin A."/>
            <person name="Xu P."/>
            <person name="Phillippy A.M."/>
            <person name="Geng X."/>
            <person name="Song L."/>
            <person name="Sun F."/>
            <person name="Li C."/>
            <person name="Wang X."/>
            <person name="Chen A."/>
            <person name="Jin Y."/>
            <person name="Yuan Z."/>
            <person name="Yang Y."/>
            <person name="Tan S."/>
            <person name="Peatman E."/>
            <person name="Lu J."/>
            <person name="Qin Z."/>
            <person name="Dunham R."/>
            <person name="Li Z."/>
            <person name="Sonstegard T."/>
            <person name="Feng J."/>
            <person name="Danzmann R.G."/>
            <person name="Schroeder S."/>
            <person name="Scheffler B."/>
            <person name="Duke M.V."/>
            <person name="Ballard L."/>
            <person name="Kucuktas H."/>
            <person name="Kaltenboeck L."/>
            <person name="Liu H."/>
            <person name="Armbruster J."/>
            <person name="Xie Y."/>
            <person name="Kirby M.L."/>
            <person name="Tian Y."/>
            <person name="Flanagan M.E."/>
            <person name="Mu W."/>
            <person name="Waldbieser G.C."/>
        </authorList>
    </citation>
    <scope>NUCLEOTIDE SEQUENCE [LARGE SCALE GENOMIC DNA]</scope>
    <source>
        <strain evidence="3">SDA103</strain>
    </source>
</reference>
<dbReference type="GeneID" id="108280213"/>
<keyword evidence="1" id="KW-1133">Transmembrane helix</keyword>
<evidence type="ECO:0000313" key="3">
    <source>
        <dbReference type="Proteomes" id="UP000221080"/>
    </source>
</evidence>
<dbReference type="KEGG" id="ipu:108280213"/>
<evidence type="ECO:0000313" key="4">
    <source>
        <dbReference type="RefSeq" id="XP_017350534.1"/>
    </source>
</evidence>
<reference evidence="4" key="2">
    <citation type="submission" date="2025-08" db="UniProtKB">
        <authorList>
            <consortium name="RefSeq"/>
        </authorList>
    </citation>
    <scope>IDENTIFICATION</scope>
    <source>
        <tissue evidence="4">Blood</tissue>
    </source>
</reference>
<organism evidence="3 4">
    <name type="scientific">Ictalurus punctatus</name>
    <name type="common">Channel catfish</name>
    <name type="synonym">Silurus punctatus</name>
    <dbReference type="NCBI Taxonomy" id="7998"/>
    <lineage>
        <taxon>Eukaryota</taxon>
        <taxon>Metazoa</taxon>
        <taxon>Chordata</taxon>
        <taxon>Craniata</taxon>
        <taxon>Vertebrata</taxon>
        <taxon>Euteleostomi</taxon>
        <taxon>Actinopterygii</taxon>
        <taxon>Neopterygii</taxon>
        <taxon>Teleostei</taxon>
        <taxon>Ostariophysi</taxon>
        <taxon>Siluriformes</taxon>
        <taxon>Ictaluridae</taxon>
        <taxon>Ictalurus</taxon>
    </lineage>
</organism>
<keyword evidence="1" id="KW-0812">Transmembrane</keyword>
<feature type="chain" id="PRO_5012609943" evidence="2">
    <location>
        <begin position="29"/>
        <end position="123"/>
    </location>
</feature>
<keyword evidence="2" id="KW-0732">Signal</keyword>
<protein>
    <submittedName>
        <fullName evidence="4">Protein SNORC</fullName>
    </submittedName>
</protein>
<evidence type="ECO:0000256" key="2">
    <source>
        <dbReference type="SAM" id="SignalP"/>
    </source>
</evidence>
<gene>
    <name evidence="4" type="primary">snorc</name>
</gene>
<feature type="signal peptide" evidence="2">
    <location>
        <begin position="1"/>
        <end position="28"/>
    </location>
</feature>
<name>A0A2D0T6L2_ICTPU</name>
<dbReference type="Proteomes" id="UP000221080">
    <property type="component" value="Chromosome 20"/>
</dbReference>
<proteinExistence type="predicted"/>
<keyword evidence="3" id="KW-1185">Reference proteome</keyword>